<feature type="compositionally biased region" description="Low complexity" evidence="1">
    <location>
        <begin position="125"/>
        <end position="137"/>
    </location>
</feature>
<reference evidence="2" key="2">
    <citation type="journal article" date="2015" name="Data Brief">
        <title>Shoot transcriptome of the giant reed, Arundo donax.</title>
        <authorList>
            <person name="Barrero R.A."/>
            <person name="Guerrero F.D."/>
            <person name="Moolhuijzen P."/>
            <person name="Goolsby J.A."/>
            <person name="Tidwell J."/>
            <person name="Bellgard S.E."/>
            <person name="Bellgard M.I."/>
        </authorList>
    </citation>
    <scope>NUCLEOTIDE SEQUENCE</scope>
    <source>
        <tissue evidence="2">Shoot tissue taken approximately 20 cm above the soil surface</tissue>
    </source>
</reference>
<evidence type="ECO:0000313" key="2">
    <source>
        <dbReference type="EMBL" id="JAE05016.1"/>
    </source>
</evidence>
<dbReference type="EMBL" id="GBRH01192880">
    <property type="protein sequence ID" value="JAE05016.1"/>
    <property type="molecule type" value="Transcribed_RNA"/>
</dbReference>
<sequence>MFFQRQEEKREKQTKLYLYSTGNCHQYHKPRAARKLLLLHSNGSWQLHTTHTHTYCSVHSYIEPACVSPWQWLPCRDQMMLYLHLETSHDPIKNDGRWRSRASIRSFPWLSMLTGSPSRFTASTSSPLSLCGSSRPPALRQARYSGR</sequence>
<dbReference type="AlphaFoldDB" id="A0A0A9F4D7"/>
<proteinExistence type="predicted"/>
<organism evidence="2">
    <name type="scientific">Arundo donax</name>
    <name type="common">Giant reed</name>
    <name type="synonym">Donax arundinaceus</name>
    <dbReference type="NCBI Taxonomy" id="35708"/>
    <lineage>
        <taxon>Eukaryota</taxon>
        <taxon>Viridiplantae</taxon>
        <taxon>Streptophyta</taxon>
        <taxon>Embryophyta</taxon>
        <taxon>Tracheophyta</taxon>
        <taxon>Spermatophyta</taxon>
        <taxon>Magnoliopsida</taxon>
        <taxon>Liliopsida</taxon>
        <taxon>Poales</taxon>
        <taxon>Poaceae</taxon>
        <taxon>PACMAD clade</taxon>
        <taxon>Arundinoideae</taxon>
        <taxon>Arundineae</taxon>
        <taxon>Arundo</taxon>
    </lineage>
</organism>
<accession>A0A0A9F4D7</accession>
<evidence type="ECO:0000256" key="1">
    <source>
        <dbReference type="SAM" id="MobiDB-lite"/>
    </source>
</evidence>
<reference evidence="2" key="1">
    <citation type="submission" date="2014-09" db="EMBL/GenBank/DDBJ databases">
        <authorList>
            <person name="Magalhaes I.L.F."/>
            <person name="Oliveira U."/>
            <person name="Santos F.R."/>
            <person name="Vidigal T.H.D.A."/>
            <person name="Brescovit A.D."/>
            <person name="Santos A.J."/>
        </authorList>
    </citation>
    <scope>NUCLEOTIDE SEQUENCE</scope>
    <source>
        <tissue evidence="2">Shoot tissue taken approximately 20 cm above the soil surface</tissue>
    </source>
</reference>
<protein>
    <submittedName>
        <fullName evidence="2">Uncharacterized protein</fullName>
    </submittedName>
</protein>
<name>A0A0A9F4D7_ARUDO</name>
<feature type="region of interest" description="Disordered" evidence="1">
    <location>
        <begin position="125"/>
        <end position="147"/>
    </location>
</feature>